<dbReference type="SUPFAM" id="SSF46785">
    <property type="entry name" value="Winged helix' DNA-binding domain"/>
    <property type="match status" value="1"/>
</dbReference>
<dbReference type="InterPro" id="IPR011663">
    <property type="entry name" value="UTRA"/>
</dbReference>
<dbReference type="InterPro" id="IPR028978">
    <property type="entry name" value="Chorismate_lyase_/UTRA_dom_sf"/>
</dbReference>
<dbReference type="InterPro" id="IPR036390">
    <property type="entry name" value="WH_DNA-bd_sf"/>
</dbReference>
<dbReference type="InterPro" id="IPR010262">
    <property type="entry name" value="Arylsulfotransferase_bact"/>
</dbReference>
<keyword evidence="7" id="KW-1185">Reference proteome</keyword>
<dbReference type="SUPFAM" id="SSF50998">
    <property type="entry name" value="Quinoprotein alcohol dehydrogenase-like"/>
    <property type="match status" value="1"/>
</dbReference>
<name>A0A7Z0CGG4_9MICO</name>
<proteinExistence type="predicted"/>
<dbReference type="RefSeq" id="WP_083971736.1">
    <property type="nucleotide sequence ID" value="NZ_BBRC01000009.1"/>
</dbReference>
<dbReference type="InterPro" id="IPR036388">
    <property type="entry name" value="WH-like_DNA-bd_sf"/>
</dbReference>
<dbReference type="Pfam" id="PF05935">
    <property type="entry name" value="Arylsulfotrans"/>
    <property type="match status" value="1"/>
</dbReference>
<dbReference type="GO" id="GO:0003677">
    <property type="term" value="F:DNA binding"/>
    <property type="evidence" value="ECO:0007669"/>
    <property type="project" value="UniProtKB-KW"/>
</dbReference>
<reference evidence="6 7" key="1">
    <citation type="submission" date="2020-07" db="EMBL/GenBank/DDBJ databases">
        <title>Sequencing the genomes of 1000 actinobacteria strains.</title>
        <authorList>
            <person name="Klenk H.-P."/>
        </authorList>
    </citation>
    <scope>NUCLEOTIDE SEQUENCE [LARGE SCALE GENOMIC DNA]</scope>
    <source>
        <strain evidence="6 7">DSM 19970</strain>
    </source>
</reference>
<evidence type="ECO:0000256" key="4">
    <source>
        <dbReference type="SAM" id="MobiDB-lite"/>
    </source>
</evidence>
<dbReference type="SMART" id="SM00866">
    <property type="entry name" value="UTRA"/>
    <property type="match status" value="1"/>
</dbReference>
<dbReference type="Proteomes" id="UP000547973">
    <property type="component" value="Unassembled WGS sequence"/>
</dbReference>
<feature type="compositionally biased region" description="Polar residues" evidence="4">
    <location>
        <begin position="263"/>
        <end position="272"/>
    </location>
</feature>
<dbReference type="SUPFAM" id="SSF64288">
    <property type="entry name" value="Chorismate lyase-like"/>
    <property type="match status" value="1"/>
</dbReference>
<comment type="caution">
    <text evidence="6">The sequence shown here is derived from an EMBL/GenBank/DDBJ whole genome shotgun (WGS) entry which is preliminary data.</text>
</comment>
<evidence type="ECO:0000256" key="2">
    <source>
        <dbReference type="ARBA" id="ARBA00023125"/>
    </source>
</evidence>
<accession>A0A7Z0CGG4</accession>
<protein>
    <submittedName>
        <fullName evidence="6">DNA-binding GntR family transcriptional regulator</fullName>
    </submittedName>
</protein>
<dbReference type="AlphaFoldDB" id="A0A7Z0CGG4"/>
<organism evidence="6 7">
    <name type="scientific">Demequina lutea</name>
    <dbReference type="NCBI Taxonomy" id="431489"/>
    <lineage>
        <taxon>Bacteria</taxon>
        <taxon>Bacillati</taxon>
        <taxon>Actinomycetota</taxon>
        <taxon>Actinomycetes</taxon>
        <taxon>Micrococcales</taxon>
        <taxon>Demequinaceae</taxon>
        <taxon>Demequina</taxon>
    </lineage>
</organism>
<evidence type="ECO:0000313" key="7">
    <source>
        <dbReference type="Proteomes" id="UP000547973"/>
    </source>
</evidence>
<dbReference type="GO" id="GO:0003700">
    <property type="term" value="F:DNA-binding transcription factor activity"/>
    <property type="evidence" value="ECO:0007669"/>
    <property type="project" value="InterPro"/>
</dbReference>
<dbReference type="Gene3D" id="1.10.10.10">
    <property type="entry name" value="Winged helix-like DNA-binding domain superfamily/Winged helix DNA-binding domain"/>
    <property type="match status" value="1"/>
</dbReference>
<dbReference type="InterPro" id="IPR000524">
    <property type="entry name" value="Tscrpt_reg_HTH_GntR"/>
</dbReference>
<dbReference type="GO" id="GO:0004062">
    <property type="term" value="F:aryl sulfotransferase activity"/>
    <property type="evidence" value="ECO:0007669"/>
    <property type="project" value="InterPro"/>
</dbReference>
<dbReference type="InterPro" id="IPR011047">
    <property type="entry name" value="Quinoprotein_ADH-like_sf"/>
</dbReference>
<evidence type="ECO:0000256" key="1">
    <source>
        <dbReference type="ARBA" id="ARBA00023015"/>
    </source>
</evidence>
<keyword evidence="1" id="KW-0805">Transcription regulation</keyword>
<evidence type="ECO:0000256" key="3">
    <source>
        <dbReference type="ARBA" id="ARBA00023163"/>
    </source>
</evidence>
<evidence type="ECO:0000313" key="6">
    <source>
        <dbReference type="EMBL" id="NYI40366.1"/>
    </source>
</evidence>
<feature type="region of interest" description="Disordered" evidence="4">
    <location>
        <begin position="243"/>
        <end position="272"/>
    </location>
</feature>
<feature type="domain" description="UbiC transcription regulator-associated" evidence="5">
    <location>
        <begin position="99"/>
        <end position="239"/>
    </location>
</feature>
<sequence length="711" mass="77313">MEFDPYSDGLLRGDRKQSSRRLGDLMRAEARNSATPTALSEEALILEFGASRNAIRAALAALQKQGVVSRRRGIGTTISPHWDWSDFAELRGLSESASANGGRVTNRVLVADIVSSPLAISAALNLPVRSPVLLIERVRILDDQPLSLDTSYLNVELAAGLLDCVLESDDLVSLLEGKLGLPLGSADLVIEASTAGDALASQLQIAPGDPVLSVDRVLRLDGGVVLALEFLRLRGDRAAMTGRSDREPALYPERPSPRRRRTFPNTDSTKGTRMTVKTATGVVHLDRTQVYESYVLFSGPDGVSRLIDLDGEVRHEWPFYGVPARIIDPEMNGGRIGDVGVQISEVDGSPGGIYANRTVGQVSWSGEILWEWGSEAPGGAARQNHDWELLPNGNRLLLVTMPRVVPDLGENIVGDQGIYEVTPAGDIVWTWRAGDHLSEFGFSAAGWAHLRATVARRPDDVWGYLEMNSMKTLGPNKWHDADPTSVFHPDNIIFSTRKANVVGIIDKKTGAVVWRIGPYYGEEPGAEHQRINRFSVPRPVDQISGQHNPHFIAEGLPGAGNILVFDNQGGAGYPPAPLGIYAGSRVLEIDPSIKEIVWQYTAEDSGRPSWEFHSSFVSNAQRLPNGNTLITEGMKGRLLQVTPAGEIVWEYHSPYEAPGIAGEPEVQAATVPGVDRLSMTKLVYRSQAVPFEWVPAATEKVGVFVDQQSSC</sequence>
<dbReference type="OrthoDB" id="264813at2"/>
<dbReference type="InterPro" id="IPR053143">
    <property type="entry name" value="Arylsulfate_ST"/>
</dbReference>
<dbReference type="Pfam" id="PF00392">
    <property type="entry name" value="GntR"/>
    <property type="match status" value="1"/>
</dbReference>
<dbReference type="PANTHER" id="PTHR35340">
    <property type="entry name" value="PQQ ENZYME REPEAT PROTEIN-RELATED"/>
    <property type="match status" value="1"/>
</dbReference>
<keyword evidence="3" id="KW-0804">Transcription</keyword>
<dbReference type="Gene3D" id="3.40.1410.10">
    <property type="entry name" value="Chorismate lyase-like"/>
    <property type="match status" value="1"/>
</dbReference>
<gene>
    <name evidence="6" type="ORF">BKA03_000485</name>
</gene>
<dbReference type="PANTHER" id="PTHR35340:SF5">
    <property type="entry name" value="ASST-DOMAIN-CONTAINING PROTEIN"/>
    <property type="match status" value="1"/>
</dbReference>
<evidence type="ECO:0000259" key="5">
    <source>
        <dbReference type="SMART" id="SM00866"/>
    </source>
</evidence>
<dbReference type="EMBL" id="JACBZO010000001">
    <property type="protein sequence ID" value="NYI40366.1"/>
    <property type="molecule type" value="Genomic_DNA"/>
</dbReference>
<keyword evidence="2 6" id="KW-0238">DNA-binding</keyword>
<dbReference type="Pfam" id="PF07702">
    <property type="entry name" value="UTRA"/>
    <property type="match status" value="1"/>
</dbReference>